<reference evidence="1" key="2">
    <citation type="journal article" date="2015" name="Fish Shellfish Immunol.">
        <title>Early steps in the European eel (Anguilla anguilla)-Vibrio vulnificus interaction in the gills: Role of the RtxA13 toxin.</title>
        <authorList>
            <person name="Callol A."/>
            <person name="Pajuelo D."/>
            <person name="Ebbesson L."/>
            <person name="Teles M."/>
            <person name="MacKenzie S."/>
            <person name="Amaro C."/>
        </authorList>
    </citation>
    <scope>NUCLEOTIDE SEQUENCE</scope>
</reference>
<reference evidence="1" key="1">
    <citation type="submission" date="2014-11" db="EMBL/GenBank/DDBJ databases">
        <authorList>
            <person name="Amaro Gonzalez C."/>
        </authorList>
    </citation>
    <scope>NUCLEOTIDE SEQUENCE</scope>
</reference>
<name>A0A0E9VR91_ANGAN</name>
<evidence type="ECO:0000313" key="1">
    <source>
        <dbReference type="EMBL" id="JAH80596.1"/>
    </source>
</evidence>
<dbReference type="AlphaFoldDB" id="A0A0E9VR91"/>
<proteinExistence type="predicted"/>
<organism evidence="1">
    <name type="scientific">Anguilla anguilla</name>
    <name type="common">European freshwater eel</name>
    <name type="synonym">Muraena anguilla</name>
    <dbReference type="NCBI Taxonomy" id="7936"/>
    <lineage>
        <taxon>Eukaryota</taxon>
        <taxon>Metazoa</taxon>
        <taxon>Chordata</taxon>
        <taxon>Craniata</taxon>
        <taxon>Vertebrata</taxon>
        <taxon>Euteleostomi</taxon>
        <taxon>Actinopterygii</taxon>
        <taxon>Neopterygii</taxon>
        <taxon>Teleostei</taxon>
        <taxon>Anguilliformes</taxon>
        <taxon>Anguillidae</taxon>
        <taxon>Anguilla</taxon>
    </lineage>
</organism>
<sequence length="40" mass="4710">MQPLGLEYIGAVCYDTTADMALMCHRRRTHTLHRTSWLLF</sequence>
<protein>
    <submittedName>
        <fullName evidence="1">Uncharacterized protein</fullName>
    </submittedName>
</protein>
<dbReference type="EMBL" id="GBXM01027981">
    <property type="protein sequence ID" value="JAH80596.1"/>
    <property type="molecule type" value="Transcribed_RNA"/>
</dbReference>
<accession>A0A0E9VR91</accession>